<sequence>MPWRTAELIVSVVGFHVSVNFHATDLARALSTALAADRGIGLIVFLQVAFQLRFVTSPLWLLSTIGPKRDTLRAL</sequence>
<evidence type="ECO:0000313" key="2">
    <source>
        <dbReference type="Proteomes" id="UP000183982"/>
    </source>
</evidence>
<proteinExistence type="predicted"/>
<dbReference type="EMBL" id="FQZQ01000026">
    <property type="protein sequence ID" value="SHK33875.1"/>
    <property type="molecule type" value="Genomic_DNA"/>
</dbReference>
<accession>A0A1M6RN43</accession>
<protein>
    <submittedName>
        <fullName evidence="1">Uncharacterized protein</fullName>
    </submittedName>
</protein>
<reference evidence="2" key="1">
    <citation type="submission" date="2016-11" db="EMBL/GenBank/DDBJ databases">
        <authorList>
            <person name="Varghese N."/>
            <person name="Submissions S."/>
        </authorList>
    </citation>
    <scope>NUCLEOTIDE SEQUENCE [LARGE SCALE GENOMIC DNA]</scope>
    <source>
        <strain evidence="2">DSM 100564</strain>
    </source>
</reference>
<organism evidence="1 2">
    <name type="scientific">Shimia gijangensis</name>
    <dbReference type="NCBI Taxonomy" id="1470563"/>
    <lineage>
        <taxon>Bacteria</taxon>
        <taxon>Pseudomonadati</taxon>
        <taxon>Pseudomonadota</taxon>
        <taxon>Alphaproteobacteria</taxon>
        <taxon>Rhodobacterales</taxon>
        <taxon>Roseobacteraceae</taxon>
    </lineage>
</organism>
<dbReference type="AlphaFoldDB" id="A0A1M6RN43"/>
<name>A0A1M6RN43_9RHOB</name>
<evidence type="ECO:0000313" key="1">
    <source>
        <dbReference type="EMBL" id="SHK33875.1"/>
    </source>
</evidence>
<dbReference type="Proteomes" id="UP000183982">
    <property type="component" value="Unassembled WGS sequence"/>
</dbReference>
<gene>
    <name evidence="1" type="ORF">SAMN05444000_1264</name>
</gene>
<keyword evidence="2" id="KW-1185">Reference proteome</keyword>